<feature type="signal peptide" evidence="1">
    <location>
        <begin position="1"/>
        <end position="18"/>
    </location>
</feature>
<keyword evidence="3" id="KW-1185">Reference proteome</keyword>
<protein>
    <recommendedName>
        <fullName evidence="4">Ecp2 effector protein domain-containing protein</fullName>
    </recommendedName>
</protein>
<comment type="caution">
    <text evidence="2">The sequence shown here is derived from an EMBL/GenBank/DDBJ whole genome shotgun (WGS) entry which is preliminary data.</text>
</comment>
<proteinExistence type="predicted"/>
<evidence type="ECO:0000256" key="1">
    <source>
        <dbReference type="SAM" id="SignalP"/>
    </source>
</evidence>
<dbReference type="EMBL" id="JBHFEH010000013">
    <property type="protein sequence ID" value="KAL2054901.1"/>
    <property type="molecule type" value="Genomic_DNA"/>
</dbReference>
<evidence type="ECO:0000313" key="3">
    <source>
        <dbReference type="Proteomes" id="UP001590951"/>
    </source>
</evidence>
<name>A0ABR4BDG7_9LECA</name>
<sequence length="343" mass="36790">MCLLFSLSSAFLLVSVLALNPSQTLINLTPGPSSVNLSTTALASGNSTPILEWSTKNVSDDLEIACNSRFGTDLTYTSCSDAIASFQVPFTGYLTIGPRDDERQYNFNLPWRWISGDGRCIFDIIKDRDVEYGMATAAELIHAATSLIDTCIGERNGLGGSVFEVGFDGGMGMAMRAFDPSQIQCGEAESNPPFEDNCEELEQKIPAAASPLLIFGPPGGRGVTHSFPATYLTKPPAGCILLIEKMDGLPASTIDTSTYYEMWEDIVAIQGMCVRQNHPGRRVSAGDNGRLELWLFEYHGQETALGANLTIGNQTVATPVIGNNTQNLGLSSEPLPSAVVESS</sequence>
<gene>
    <name evidence="2" type="ORF">ABVK25_004723</name>
</gene>
<reference evidence="2 3" key="1">
    <citation type="submission" date="2024-09" db="EMBL/GenBank/DDBJ databases">
        <title>Rethinking Asexuality: The Enigmatic Case of Functional Sexual Genes in Lepraria (Stereocaulaceae).</title>
        <authorList>
            <person name="Doellman M."/>
            <person name="Sun Y."/>
            <person name="Barcenas-Pena A."/>
            <person name="Lumbsch H.T."/>
            <person name="Grewe F."/>
        </authorList>
    </citation>
    <scope>NUCLEOTIDE SEQUENCE [LARGE SCALE GENOMIC DNA]</scope>
    <source>
        <strain evidence="2 3">Grewe 0041</strain>
    </source>
</reference>
<evidence type="ECO:0008006" key="4">
    <source>
        <dbReference type="Google" id="ProtNLM"/>
    </source>
</evidence>
<organism evidence="2 3">
    <name type="scientific">Lepraria finkii</name>
    <dbReference type="NCBI Taxonomy" id="1340010"/>
    <lineage>
        <taxon>Eukaryota</taxon>
        <taxon>Fungi</taxon>
        <taxon>Dikarya</taxon>
        <taxon>Ascomycota</taxon>
        <taxon>Pezizomycotina</taxon>
        <taxon>Lecanoromycetes</taxon>
        <taxon>OSLEUM clade</taxon>
        <taxon>Lecanoromycetidae</taxon>
        <taxon>Lecanorales</taxon>
        <taxon>Lecanorineae</taxon>
        <taxon>Stereocaulaceae</taxon>
        <taxon>Lepraria</taxon>
    </lineage>
</organism>
<evidence type="ECO:0000313" key="2">
    <source>
        <dbReference type="EMBL" id="KAL2054901.1"/>
    </source>
</evidence>
<accession>A0ABR4BDG7</accession>
<feature type="chain" id="PRO_5045241722" description="Ecp2 effector protein domain-containing protein" evidence="1">
    <location>
        <begin position="19"/>
        <end position="343"/>
    </location>
</feature>
<keyword evidence="1" id="KW-0732">Signal</keyword>
<dbReference type="Proteomes" id="UP001590951">
    <property type="component" value="Unassembled WGS sequence"/>
</dbReference>